<gene>
    <name evidence="1" type="ORF">llap_3676</name>
</gene>
<name>A0A2I0UIY2_LIMLA</name>
<reference evidence="2" key="1">
    <citation type="submission" date="2017-11" db="EMBL/GenBank/DDBJ databases">
        <authorList>
            <person name="Lima N.C."/>
            <person name="Parody-Merino A.M."/>
            <person name="Battley P.F."/>
            <person name="Fidler A.E."/>
            <person name="Prosdocimi F."/>
        </authorList>
    </citation>
    <scope>NUCLEOTIDE SEQUENCE [LARGE SCALE GENOMIC DNA]</scope>
</reference>
<evidence type="ECO:0000313" key="2">
    <source>
        <dbReference type="Proteomes" id="UP000233556"/>
    </source>
</evidence>
<proteinExistence type="predicted"/>
<organism evidence="1 2">
    <name type="scientific">Limosa lapponica baueri</name>
    <dbReference type="NCBI Taxonomy" id="1758121"/>
    <lineage>
        <taxon>Eukaryota</taxon>
        <taxon>Metazoa</taxon>
        <taxon>Chordata</taxon>
        <taxon>Craniata</taxon>
        <taxon>Vertebrata</taxon>
        <taxon>Euteleostomi</taxon>
        <taxon>Archelosauria</taxon>
        <taxon>Archosauria</taxon>
        <taxon>Dinosauria</taxon>
        <taxon>Saurischia</taxon>
        <taxon>Theropoda</taxon>
        <taxon>Coelurosauria</taxon>
        <taxon>Aves</taxon>
        <taxon>Neognathae</taxon>
        <taxon>Neoaves</taxon>
        <taxon>Charadriiformes</taxon>
        <taxon>Scolopacidae</taxon>
        <taxon>Limosa</taxon>
    </lineage>
</organism>
<reference evidence="2" key="2">
    <citation type="submission" date="2017-12" db="EMBL/GenBank/DDBJ databases">
        <title>Genome sequence of the Bar-tailed Godwit (Limosa lapponica baueri).</title>
        <authorList>
            <person name="Lima N.C.B."/>
            <person name="Parody-Merino A.M."/>
            <person name="Battley P.F."/>
            <person name="Fidler A.E."/>
            <person name="Prosdocimi F."/>
        </authorList>
    </citation>
    <scope>NUCLEOTIDE SEQUENCE [LARGE SCALE GENOMIC DNA]</scope>
</reference>
<dbReference type="Proteomes" id="UP000233556">
    <property type="component" value="Unassembled WGS sequence"/>
</dbReference>
<evidence type="ECO:0000313" key="1">
    <source>
        <dbReference type="EMBL" id="PKU46014.1"/>
    </source>
</evidence>
<protein>
    <submittedName>
        <fullName evidence="1">Uncharacterized protein</fullName>
    </submittedName>
</protein>
<sequence length="237" mass="26478">MDLLEQVQRRAMKMIRGLKNLSYEDRLRKLGFFSLEKRRLQGGLIMTFQYLKVVPTEEMGRSAEPRESPGFPKQEGGIPLWMVGALEWEKERGRNCFGEAQVMLGFGSQADQGLSGLQLEDVKKLPLGSALLLLMKYDCCSSLEQGMKLATCLEDGDMVPVAGTNNQFPQRICKRGTLSQPSMVDGRGCHSKAPCHKVSCKLIVACVKHFTYNCDTEVKFDERPQQRAGGTPLSLVQ</sequence>
<dbReference type="OrthoDB" id="276744at2759"/>
<dbReference type="AlphaFoldDB" id="A0A2I0UIY2"/>
<accession>A0A2I0UIY2</accession>
<keyword evidence="2" id="KW-1185">Reference proteome</keyword>
<dbReference type="EMBL" id="KZ505731">
    <property type="protein sequence ID" value="PKU46014.1"/>
    <property type="molecule type" value="Genomic_DNA"/>
</dbReference>